<dbReference type="InterPro" id="IPR036414">
    <property type="entry name" value="YaeB_N_sf"/>
</dbReference>
<gene>
    <name evidence="4" type="ORF">SAMN02745202_01381</name>
</gene>
<dbReference type="PANTHER" id="PTHR12818">
    <property type="entry name" value="TRNA (ADENINE(37)-N6)-METHYLTRANSFERASE"/>
    <property type="match status" value="1"/>
</dbReference>
<evidence type="ECO:0000256" key="1">
    <source>
        <dbReference type="ARBA" id="ARBA00022691"/>
    </source>
</evidence>
<evidence type="ECO:0000256" key="2">
    <source>
        <dbReference type="ARBA" id="ARBA00033753"/>
    </source>
</evidence>
<dbReference type="GO" id="GO:0008168">
    <property type="term" value="F:methyltransferase activity"/>
    <property type="evidence" value="ECO:0007669"/>
    <property type="project" value="UniProtKB-KW"/>
</dbReference>
<dbReference type="PANTHER" id="PTHR12818:SF0">
    <property type="entry name" value="TRNA (ADENINE(37)-N6)-METHYLTRANSFERASE"/>
    <property type="match status" value="1"/>
</dbReference>
<feature type="domain" description="TsaA-like" evidence="3">
    <location>
        <begin position="3"/>
        <end position="145"/>
    </location>
</feature>
<dbReference type="InterPro" id="IPR023368">
    <property type="entry name" value="UPF0066_cons_site"/>
</dbReference>
<dbReference type="Gene3D" id="2.40.30.70">
    <property type="entry name" value="YaeB-like"/>
    <property type="match status" value="1"/>
</dbReference>
<evidence type="ECO:0000313" key="4">
    <source>
        <dbReference type="EMBL" id="SJZ89231.1"/>
    </source>
</evidence>
<dbReference type="Pfam" id="PF01980">
    <property type="entry name" value="TrmO_N"/>
    <property type="match status" value="1"/>
</dbReference>
<reference evidence="4 5" key="1">
    <citation type="submission" date="2017-02" db="EMBL/GenBank/DDBJ databases">
        <authorList>
            <person name="Peterson S.W."/>
        </authorList>
    </citation>
    <scope>NUCLEOTIDE SEQUENCE [LARGE SCALE GENOMIC DNA]</scope>
    <source>
        <strain evidence="4 5">ATCC 43324</strain>
    </source>
</reference>
<dbReference type="InterPro" id="IPR040372">
    <property type="entry name" value="YaeB-like"/>
</dbReference>
<dbReference type="InterPro" id="IPR041369">
    <property type="entry name" value="TrmO_C"/>
</dbReference>
<dbReference type="CDD" id="cd09281">
    <property type="entry name" value="UPF0066"/>
    <property type="match status" value="1"/>
</dbReference>
<dbReference type="eggNOG" id="COG1720">
    <property type="taxonomic scope" value="Bacteria"/>
</dbReference>
<keyword evidence="4" id="KW-0489">Methyltransferase</keyword>
<dbReference type="RefSeq" id="WP_025071067.1">
    <property type="nucleotide sequence ID" value="NZ_FUXK01000014.1"/>
</dbReference>
<dbReference type="PROSITE" id="PS51668">
    <property type="entry name" value="TSAA_2"/>
    <property type="match status" value="1"/>
</dbReference>
<dbReference type="InterPro" id="IPR036413">
    <property type="entry name" value="YaeB-like_sf"/>
</dbReference>
<keyword evidence="1" id="KW-0949">S-adenosyl-L-methionine</keyword>
<evidence type="ECO:0000313" key="5">
    <source>
        <dbReference type="Proteomes" id="UP000190065"/>
    </source>
</evidence>
<dbReference type="Pfam" id="PF18389">
    <property type="entry name" value="TrmO_C"/>
    <property type="match status" value="1"/>
</dbReference>
<dbReference type="Proteomes" id="UP000190065">
    <property type="component" value="Unassembled WGS sequence"/>
</dbReference>
<dbReference type="NCBIfam" id="TIGR00104">
    <property type="entry name" value="tRNA_TsaA"/>
    <property type="match status" value="1"/>
</dbReference>
<dbReference type="PROSITE" id="PS01318">
    <property type="entry name" value="TSAA_1"/>
    <property type="match status" value="1"/>
</dbReference>
<dbReference type="EMBL" id="FUXK01000014">
    <property type="protein sequence ID" value="SJZ89231.1"/>
    <property type="molecule type" value="Genomic_DNA"/>
</dbReference>
<dbReference type="STRING" id="28136.SAMN02745202_01381"/>
<name>A0A1T4PCY1_9BACT</name>
<dbReference type="Gene3D" id="3.30.2310.10">
    <property type="entry name" value="YaeB-like"/>
    <property type="match status" value="1"/>
</dbReference>
<dbReference type="InterPro" id="IPR023370">
    <property type="entry name" value="TrmO-like_N"/>
</dbReference>
<dbReference type="GO" id="GO:0032259">
    <property type="term" value="P:methylation"/>
    <property type="evidence" value="ECO:0007669"/>
    <property type="project" value="UniProtKB-KW"/>
</dbReference>
<sequence length="228" mass="25499">MTLEPIAHFHSPFATKFGVPKQSGIVEALRGTIVFVPAYRNTDALRGIDAFDFLWLIWAFHANKHAAHSPMVRPPRLGGNQRVGVFASRSPFRPNPLGLSSVQLERVEWESPQGPVLHVRGADLMDGTPILDIKPYVTYADAHPQARSGFVDDHAWQRLTVVLPDVLRKQLQTRGLDAQRLDELVAVLAEDPRPPYQHDAQKVYGMLFYGVDVRFSVNEQVLTVVSCS</sequence>
<protein>
    <submittedName>
        <fullName evidence="4">tRNA-Thr(GGU) m(6)t(6)A37 methyltransferase TsaA</fullName>
    </submittedName>
</protein>
<evidence type="ECO:0000259" key="3">
    <source>
        <dbReference type="PROSITE" id="PS51668"/>
    </source>
</evidence>
<dbReference type="SUPFAM" id="SSF118196">
    <property type="entry name" value="YaeB-like"/>
    <property type="match status" value="1"/>
</dbReference>
<organism evidence="4 5">
    <name type="scientific">Segatella oulorum</name>
    <dbReference type="NCBI Taxonomy" id="28136"/>
    <lineage>
        <taxon>Bacteria</taxon>
        <taxon>Pseudomonadati</taxon>
        <taxon>Bacteroidota</taxon>
        <taxon>Bacteroidia</taxon>
        <taxon>Bacteroidales</taxon>
        <taxon>Prevotellaceae</taxon>
        <taxon>Segatella</taxon>
    </lineage>
</organism>
<keyword evidence="4" id="KW-0808">Transferase</keyword>
<dbReference type="AlphaFoldDB" id="A0A1T4PCY1"/>
<proteinExistence type="inferred from homology"/>
<comment type="similarity">
    <text evidence="2">Belongs to the tRNA methyltransferase O family.</text>
</comment>
<accession>A0A1T4PCY1</accession>